<gene>
    <name evidence="1" type="ORF">DXB38_00795</name>
</gene>
<organism evidence="1 2">
    <name type="scientific">Blautia obeum</name>
    <dbReference type="NCBI Taxonomy" id="40520"/>
    <lineage>
        <taxon>Bacteria</taxon>
        <taxon>Bacillati</taxon>
        <taxon>Bacillota</taxon>
        <taxon>Clostridia</taxon>
        <taxon>Lachnospirales</taxon>
        <taxon>Lachnospiraceae</taxon>
        <taxon>Blautia</taxon>
    </lineage>
</organism>
<dbReference type="Proteomes" id="UP000261105">
    <property type="component" value="Unassembled WGS sequence"/>
</dbReference>
<evidence type="ECO:0000313" key="2">
    <source>
        <dbReference type="Proteomes" id="UP000261105"/>
    </source>
</evidence>
<comment type="caution">
    <text evidence="1">The sequence shown here is derived from an EMBL/GenBank/DDBJ whole genome shotgun (WGS) entry which is preliminary data.</text>
</comment>
<protein>
    <submittedName>
        <fullName evidence="1">Uncharacterized protein</fullName>
    </submittedName>
</protein>
<accession>A0A3E5ENI2</accession>
<dbReference type="EMBL" id="QSUZ01000001">
    <property type="protein sequence ID" value="RGN90556.1"/>
    <property type="molecule type" value="Genomic_DNA"/>
</dbReference>
<name>A0A3E5ENI2_9FIRM</name>
<dbReference type="AlphaFoldDB" id="A0A3E5ENI2"/>
<sequence>MSVLKIAKFQGFTWARGNHLDPIEIPFPNILNFNDSKIVTYSCAEKTLHEASEIIEDGEEIMDAVKLVRAFAKCPDTAALTDSFIKSLELLANIVESQMEEVK</sequence>
<proteinExistence type="predicted"/>
<evidence type="ECO:0000313" key="1">
    <source>
        <dbReference type="EMBL" id="RGN90556.1"/>
    </source>
</evidence>
<reference evidence="1 2" key="1">
    <citation type="submission" date="2018-08" db="EMBL/GenBank/DDBJ databases">
        <title>A genome reference for cultivated species of the human gut microbiota.</title>
        <authorList>
            <person name="Zou Y."/>
            <person name="Xue W."/>
            <person name="Luo G."/>
        </authorList>
    </citation>
    <scope>NUCLEOTIDE SEQUENCE [LARGE SCALE GENOMIC DNA]</scope>
    <source>
        <strain evidence="1 2">OM03-6</strain>
    </source>
</reference>